<reference evidence="1 2" key="1">
    <citation type="submission" date="2019-01" db="EMBL/GenBank/DDBJ databases">
        <title>Genome sequences of marine Pseudoalteromonas species.</title>
        <authorList>
            <person name="Boraston A.B."/>
            <person name="Hehemann J.-H."/>
            <person name="Vickers C.J."/>
            <person name="Salama-Alber O."/>
            <person name="Abe K."/>
            <person name="Hettle A.J."/>
        </authorList>
    </citation>
    <scope>NUCLEOTIDE SEQUENCE [LARGE SCALE GENOMIC DNA]</scope>
    <source>
        <strain evidence="1 2">PS42</strain>
    </source>
</reference>
<protein>
    <recommendedName>
        <fullName evidence="3">Cyclic nucleotide-binding domain-containing protein</fullName>
    </recommendedName>
</protein>
<dbReference type="AlphaFoldDB" id="A0AB73BM74"/>
<sequence>MSEYPYLFATGDMLIVREASLPPKTMRFVGNSEVFELLTTERPSLEVLVSTSPTVKLIAFVVSSFVD</sequence>
<gene>
    <name evidence="1" type="ORF">EU508_00190</name>
</gene>
<comment type="caution">
    <text evidence="1">The sequence shown here is derived from an EMBL/GenBank/DDBJ whole genome shotgun (WGS) entry which is preliminary data.</text>
</comment>
<dbReference type="Proteomes" id="UP000324162">
    <property type="component" value="Unassembled WGS sequence"/>
</dbReference>
<accession>A0AB73BM74</accession>
<name>A0AB73BM74_9GAMM</name>
<evidence type="ECO:0000313" key="2">
    <source>
        <dbReference type="Proteomes" id="UP000324162"/>
    </source>
</evidence>
<evidence type="ECO:0000313" key="1">
    <source>
        <dbReference type="EMBL" id="KAA1166130.1"/>
    </source>
</evidence>
<organism evidence="1 2">
    <name type="scientific">Pseudoalteromonas fuliginea</name>
    <dbReference type="NCBI Taxonomy" id="1872678"/>
    <lineage>
        <taxon>Bacteria</taxon>
        <taxon>Pseudomonadati</taxon>
        <taxon>Pseudomonadota</taxon>
        <taxon>Gammaproteobacteria</taxon>
        <taxon>Alteromonadales</taxon>
        <taxon>Pseudoalteromonadaceae</taxon>
        <taxon>Pseudoalteromonas</taxon>
    </lineage>
</organism>
<dbReference type="EMBL" id="SEUK01000027">
    <property type="protein sequence ID" value="KAA1166130.1"/>
    <property type="molecule type" value="Genomic_DNA"/>
</dbReference>
<evidence type="ECO:0008006" key="3">
    <source>
        <dbReference type="Google" id="ProtNLM"/>
    </source>
</evidence>
<proteinExistence type="predicted"/>